<comment type="caution">
    <text evidence="1">The sequence shown here is derived from an EMBL/GenBank/DDBJ whole genome shotgun (WGS) entry which is preliminary data.</text>
</comment>
<dbReference type="Pfam" id="PF20126">
    <property type="entry name" value="TumE"/>
    <property type="match status" value="1"/>
</dbReference>
<proteinExistence type="predicted"/>
<protein>
    <submittedName>
        <fullName evidence="1">Uncharacterized protein</fullName>
    </submittedName>
</protein>
<dbReference type="AlphaFoldDB" id="A0AA88JU06"/>
<dbReference type="Proteomes" id="UP000473658">
    <property type="component" value="Unassembled WGS sequence"/>
</dbReference>
<dbReference type="InterPro" id="IPR045397">
    <property type="entry name" value="TumE-like"/>
</dbReference>
<name>A0AA88JU06_RHIRH</name>
<evidence type="ECO:0000313" key="2">
    <source>
        <dbReference type="Proteomes" id="UP000473658"/>
    </source>
</evidence>
<gene>
    <name evidence="1" type="ORF">DXM27_09265</name>
</gene>
<accession>A0AA88JU06</accession>
<organism evidence="1 2">
    <name type="scientific">Rhizobium rhizogenes</name>
    <name type="common">Agrobacterium rhizogenes</name>
    <dbReference type="NCBI Taxonomy" id="359"/>
    <lineage>
        <taxon>Bacteria</taxon>
        <taxon>Pseudomonadati</taxon>
        <taxon>Pseudomonadota</taxon>
        <taxon>Alphaproteobacteria</taxon>
        <taxon>Hyphomicrobiales</taxon>
        <taxon>Rhizobiaceae</taxon>
        <taxon>Rhizobium/Agrobacterium group</taxon>
        <taxon>Rhizobium</taxon>
    </lineage>
</organism>
<evidence type="ECO:0000313" key="1">
    <source>
        <dbReference type="EMBL" id="KAA3503076.1"/>
    </source>
</evidence>
<dbReference type="RefSeq" id="WP_149898778.1">
    <property type="nucleotide sequence ID" value="NZ_QRFF01000002.1"/>
</dbReference>
<sequence>MNNNTKAVLLEKTRKVIDETAFFEVVLWHLPEPVPGSAHPFKYRLALVIKGECVLRYDNERGKGDHRHMEGREDTIEFTTLEALFDAFQGDMERILA</sequence>
<dbReference type="EMBL" id="QRFF01000002">
    <property type="protein sequence ID" value="KAA3503076.1"/>
    <property type="molecule type" value="Genomic_DNA"/>
</dbReference>
<reference evidence="1 2" key="1">
    <citation type="submission" date="2018-08" db="EMBL/GenBank/DDBJ databases">
        <title>Crown Gall in kiwifruit.</title>
        <authorList>
            <person name="Visnovsky S.B."/>
            <person name="Pitman A.R."/>
        </authorList>
    </citation>
    <scope>NUCLEOTIDE SEQUENCE [LARGE SCALE GENOMIC DNA]</scope>
    <source>
        <strain evidence="1 2">SBV_302_78_2</strain>
    </source>
</reference>